<sequence>MKREELIFALKKFFREKAEFYHVDIVLLFGSWYRGYPKEESDIDIAVIFDDSFTSEEEIYELITNISVNVSENFGKDVNTIPIYPDFRKPMLYYNAIIAGEPVYIRNSSKYITYRMKAIFHMEDFSLFGVKWQLERTSRNLEELRYA</sequence>
<protein>
    <recommendedName>
        <fullName evidence="1">Polymerase beta nucleotidyltransferase domain-containing protein</fullName>
    </recommendedName>
</protein>
<evidence type="ECO:0000313" key="3">
    <source>
        <dbReference type="Proteomes" id="UP000230392"/>
    </source>
</evidence>
<gene>
    <name evidence="2" type="ORF">COX46_02325</name>
</gene>
<proteinExistence type="predicted"/>
<dbReference type="InterPro" id="IPR052930">
    <property type="entry name" value="TA_antitoxin_MntA"/>
</dbReference>
<dbReference type="EMBL" id="PCRF01000109">
    <property type="protein sequence ID" value="PIP16418.1"/>
    <property type="molecule type" value="Genomic_DNA"/>
</dbReference>
<feature type="domain" description="Polymerase beta nucleotidyltransferase" evidence="1">
    <location>
        <begin position="12"/>
        <end position="107"/>
    </location>
</feature>
<dbReference type="AlphaFoldDB" id="A0A2G9YB24"/>
<dbReference type="SUPFAM" id="SSF81301">
    <property type="entry name" value="Nucleotidyltransferase"/>
    <property type="match status" value="1"/>
</dbReference>
<dbReference type="PANTHER" id="PTHR43852:SF3">
    <property type="entry name" value="NUCLEOTIDYLTRANSFERASE"/>
    <property type="match status" value="1"/>
</dbReference>
<dbReference type="CDD" id="cd05403">
    <property type="entry name" value="NT_KNTase_like"/>
    <property type="match status" value="1"/>
</dbReference>
<dbReference type="PANTHER" id="PTHR43852">
    <property type="entry name" value="NUCLEOTIDYLTRANSFERASE"/>
    <property type="match status" value="1"/>
</dbReference>
<dbReference type="Gene3D" id="3.30.460.10">
    <property type="entry name" value="Beta Polymerase, domain 2"/>
    <property type="match status" value="1"/>
</dbReference>
<accession>A0A2G9YB24</accession>
<dbReference type="Proteomes" id="UP000230392">
    <property type="component" value="Unassembled WGS sequence"/>
</dbReference>
<name>A0A2G9YB24_9BACT</name>
<reference evidence="2 3" key="1">
    <citation type="submission" date="2017-09" db="EMBL/GenBank/DDBJ databases">
        <title>Depth-based differentiation of microbial function through sediment-hosted aquifers and enrichment of novel symbionts in the deep terrestrial subsurface.</title>
        <authorList>
            <person name="Probst A.J."/>
            <person name="Ladd B."/>
            <person name="Jarett J.K."/>
            <person name="Geller-Mcgrath D.E."/>
            <person name="Sieber C.M."/>
            <person name="Emerson J.B."/>
            <person name="Anantharaman K."/>
            <person name="Thomas B.C."/>
            <person name="Malmstrom R."/>
            <person name="Stieglmeier M."/>
            <person name="Klingl A."/>
            <person name="Woyke T."/>
            <person name="Ryan C.M."/>
            <person name="Banfield J.F."/>
        </authorList>
    </citation>
    <scope>NUCLEOTIDE SEQUENCE [LARGE SCALE GENOMIC DNA]</scope>
    <source>
        <strain evidence="2">CG23_combo_of_CG06-09_8_20_14_all_48_7</strain>
    </source>
</reference>
<organism evidence="2 3">
    <name type="scientific">bacterium (Candidatus Ratteibacteria) CG23_combo_of_CG06-09_8_20_14_all_48_7</name>
    <dbReference type="NCBI Taxonomy" id="2014292"/>
    <lineage>
        <taxon>Bacteria</taxon>
        <taxon>Candidatus Ratteibacteria</taxon>
    </lineage>
</organism>
<dbReference type="InterPro" id="IPR041633">
    <property type="entry name" value="Polbeta"/>
</dbReference>
<evidence type="ECO:0000313" key="2">
    <source>
        <dbReference type="EMBL" id="PIP16418.1"/>
    </source>
</evidence>
<dbReference type="Pfam" id="PF18765">
    <property type="entry name" value="Polbeta"/>
    <property type="match status" value="1"/>
</dbReference>
<dbReference type="InterPro" id="IPR043519">
    <property type="entry name" value="NT_sf"/>
</dbReference>
<comment type="caution">
    <text evidence="2">The sequence shown here is derived from an EMBL/GenBank/DDBJ whole genome shotgun (WGS) entry which is preliminary data.</text>
</comment>
<evidence type="ECO:0000259" key="1">
    <source>
        <dbReference type="Pfam" id="PF18765"/>
    </source>
</evidence>